<keyword evidence="9" id="KW-1185">Reference proteome</keyword>
<dbReference type="PANTHER" id="PTHR22807:SF30">
    <property type="entry name" value="28S RRNA (CYTOSINE(4447)-C(5))-METHYLTRANSFERASE-RELATED"/>
    <property type="match status" value="1"/>
</dbReference>
<evidence type="ECO:0000256" key="4">
    <source>
        <dbReference type="ARBA" id="ARBA00022691"/>
    </source>
</evidence>
<dbReference type="GO" id="GO:0001510">
    <property type="term" value="P:RNA methylation"/>
    <property type="evidence" value="ECO:0007669"/>
    <property type="project" value="InterPro"/>
</dbReference>
<dbReference type="RefSeq" id="WP_213946204.1">
    <property type="nucleotide sequence ID" value="NZ_JAHCMY010000011.1"/>
</dbReference>
<evidence type="ECO:0000259" key="7">
    <source>
        <dbReference type="PROSITE" id="PS51686"/>
    </source>
</evidence>
<dbReference type="SUPFAM" id="SSF53335">
    <property type="entry name" value="S-adenosyl-L-methionine-dependent methyltransferases"/>
    <property type="match status" value="1"/>
</dbReference>
<keyword evidence="2 6" id="KW-0489">Methyltransferase</keyword>
<dbReference type="PANTHER" id="PTHR22807">
    <property type="entry name" value="NOP2 YEAST -RELATED NOL1/NOP2/FMU SUN DOMAIN-CONTAINING"/>
    <property type="match status" value="1"/>
</dbReference>
<protein>
    <submittedName>
        <fullName evidence="8">tRNA/rRNA cytosine-C5-methylase</fullName>
    </submittedName>
</protein>
<feature type="binding site" evidence="6">
    <location>
        <position position="162"/>
    </location>
    <ligand>
        <name>S-adenosyl-L-methionine</name>
        <dbReference type="ChEBI" id="CHEBI:59789"/>
    </ligand>
</feature>
<evidence type="ECO:0000256" key="1">
    <source>
        <dbReference type="ARBA" id="ARBA00022490"/>
    </source>
</evidence>
<dbReference type="Gene3D" id="3.40.50.150">
    <property type="entry name" value="Vaccinia Virus protein VP39"/>
    <property type="match status" value="1"/>
</dbReference>
<evidence type="ECO:0000256" key="6">
    <source>
        <dbReference type="PROSITE-ProRule" id="PRU01023"/>
    </source>
</evidence>
<feature type="domain" description="SAM-dependent MTase RsmB/NOP-type" evidence="7">
    <location>
        <begin position="1"/>
        <end position="300"/>
    </location>
</feature>
<gene>
    <name evidence="8" type="ORF">KI659_15090</name>
</gene>
<dbReference type="InterPro" id="IPR027391">
    <property type="entry name" value="Nol1_Nop2_Fmu_2"/>
</dbReference>
<dbReference type="InterPro" id="IPR049560">
    <property type="entry name" value="MeTrfase_RsmB-F_NOP2_cat"/>
</dbReference>
<dbReference type="PROSITE" id="PS51686">
    <property type="entry name" value="SAM_MT_RSMB_NOP"/>
    <property type="match status" value="1"/>
</dbReference>
<dbReference type="Gene3D" id="3.30.70.1170">
    <property type="entry name" value="Sun protein, domain 3"/>
    <property type="match status" value="1"/>
</dbReference>
<accession>A0AAP2CIG3</accession>
<dbReference type="AlphaFoldDB" id="A0AAP2CIG3"/>
<dbReference type="EMBL" id="JAHCMY010000011">
    <property type="protein sequence ID" value="MBS9525343.1"/>
    <property type="molecule type" value="Genomic_DNA"/>
</dbReference>
<comment type="similarity">
    <text evidence="6">Belongs to the class I-like SAM-binding methyltransferase superfamily. RsmB/NOP family.</text>
</comment>
<proteinExistence type="inferred from homology"/>
<evidence type="ECO:0000313" key="9">
    <source>
        <dbReference type="Proteomes" id="UP001319104"/>
    </source>
</evidence>
<dbReference type="InterPro" id="IPR031341">
    <property type="entry name" value="Methyltr_RsmF_N"/>
</dbReference>
<keyword evidence="5 6" id="KW-0694">RNA-binding</keyword>
<keyword evidence="4 6" id="KW-0949">S-adenosyl-L-methionine</keyword>
<evidence type="ECO:0000256" key="5">
    <source>
        <dbReference type="ARBA" id="ARBA00022884"/>
    </source>
</evidence>
<evidence type="ECO:0000256" key="3">
    <source>
        <dbReference type="ARBA" id="ARBA00022679"/>
    </source>
</evidence>
<keyword evidence="1" id="KW-0963">Cytoplasm</keyword>
<dbReference type="Gene3D" id="2.30.130.60">
    <property type="match status" value="1"/>
</dbReference>
<dbReference type="GO" id="GO:0003723">
    <property type="term" value="F:RNA binding"/>
    <property type="evidence" value="ECO:0007669"/>
    <property type="project" value="UniProtKB-UniRule"/>
</dbReference>
<dbReference type="PRINTS" id="PR02008">
    <property type="entry name" value="RCMTFAMILY"/>
</dbReference>
<reference evidence="8 9" key="1">
    <citation type="submission" date="2021-05" db="EMBL/GenBank/DDBJ databases">
        <authorList>
            <person name="Zhang Z.D."/>
            <person name="Osman G."/>
        </authorList>
    </citation>
    <scope>NUCLEOTIDE SEQUENCE [LARGE SCALE GENOMIC DNA]</scope>
    <source>
        <strain evidence="8 9">KCTC 32217</strain>
    </source>
</reference>
<evidence type="ECO:0000313" key="8">
    <source>
        <dbReference type="EMBL" id="MBS9525343.1"/>
    </source>
</evidence>
<dbReference type="InterPro" id="IPR023267">
    <property type="entry name" value="RCMT"/>
</dbReference>
<name>A0AAP2CIG3_9BACT</name>
<dbReference type="Pfam" id="PF17125">
    <property type="entry name" value="Methyltr_RsmF_N"/>
    <property type="match status" value="1"/>
</dbReference>
<keyword evidence="3 6" id="KW-0808">Transferase</keyword>
<organism evidence="8 9">
    <name type="scientific">Litoribacter ruber</name>
    <dbReference type="NCBI Taxonomy" id="702568"/>
    <lineage>
        <taxon>Bacteria</taxon>
        <taxon>Pseudomonadati</taxon>
        <taxon>Bacteroidota</taxon>
        <taxon>Cytophagia</taxon>
        <taxon>Cytophagales</taxon>
        <taxon>Cyclobacteriaceae</taxon>
        <taxon>Litoribacter</taxon>
    </lineage>
</organism>
<comment type="caution">
    <text evidence="8">The sequence shown here is derived from an EMBL/GenBank/DDBJ whole genome shotgun (WGS) entry which is preliminary data.</text>
</comment>
<sequence length="459" mass="52415">MSEASNKLPSAFKRTIQEQLGAEESQEFFQALEGDPQTSIRTNPYKWNADNPPGLPIPWATHGYFLKSRPSFTLDPLFHAGAYYVQESSSMFISHILESVNAPKGIYLDLCAAPGGKSTLLSSYLGNDGLLVANEVIKSRANILKENVIKWGLGNTVVTNNDPSHFEDLEGFFDLLVIDAPCSGEGMFRKDAQARNEWSPEHVEICAARQERILNATGALVAAGGYLLYSTCTFNEKENEENLRYLTEEFAFEPVRISIQPEWGIVETEVEVEGQTYFGYRFYPHKVQGEGFFITVLRRPDDAYVLPVKKQKDFKHPFLSRSGQKEKVKELLGLENEFEFYELKGSLFLMDSWYAPHFEQLTKSLNVKYFGVELGKVSGEQFLPTHEFALSLIEKKGFSKLELTREQALSYLRKEDFELPTSEEGWHLVTFETLPLGWIKNIGNRVNNYYPKDWRIRMK</sequence>
<feature type="binding site" evidence="6">
    <location>
        <position position="135"/>
    </location>
    <ligand>
        <name>S-adenosyl-L-methionine</name>
        <dbReference type="ChEBI" id="CHEBI:59789"/>
    </ligand>
</feature>
<dbReference type="Pfam" id="PF01189">
    <property type="entry name" value="Methyltr_RsmB-F"/>
    <property type="match status" value="1"/>
</dbReference>
<feature type="active site" description="Nucleophile" evidence="6">
    <location>
        <position position="232"/>
    </location>
</feature>
<dbReference type="Proteomes" id="UP001319104">
    <property type="component" value="Unassembled WGS sequence"/>
</dbReference>
<dbReference type="GO" id="GO:0008173">
    <property type="term" value="F:RNA methyltransferase activity"/>
    <property type="evidence" value="ECO:0007669"/>
    <property type="project" value="InterPro"/>
</dbReference>
<feature type="binding site" evidence="6">
    <location>
        <begin position="111"/>
        <end position="117"/>
    </location>
    <ligand>
        <name>S-adenosyl-L-methionine</name>
        <dbReference type="ChEBI" id="CHEBI:59789"/>
    </ligand>
</feature>
<dbReference type="InterPro" id="IPR001678">
    <property type="entry name" value="MeTrfase_RsmB-F_NOP2_dom"/>
</dbReference>
<evidence type="ECO:0000256" key="2">
    <source>
        <dbReference type="ARBA" id="ARBA00022603"/>
    </source>
</evidence>
<dbReference type="InterPro" id="IPR029063">
    <property type="entry name" value="SAM-dependent_MTases_sf"/>
</dbReference>
<dbReference type="Pfam" id="PF13636">
    <property type="entry name" value="Methyltranf_PUA"/>
    <property type="match status" value="1"/>
</dbReference>
<feature type="binding site" evidence="6">
    <location>
        <position position="179"/>
    </location>
    <ligand>
        <name>S-adenosyl-L-methionine</name>
        <dbReference type="ChEBI" id="CHEBI:59789"/>
    </ligand>
</feature>